<protein>
    <recommendedName>
        <fullName evidence="1">CMP/dCMP-type deaminase domain-containing protein</fullName>
    </recommendedName>
</protein>
<comment type="caution">
    <text evidence="2">The sequence shown here is derived from an EMBL/GenBank/DDBJ whole genome shotgun (WGS) entry which is preliminary data.</text>
</comment>
<dbReference type="InterPro" id="IPR002125">
    <property type="entry name" value="CMP_dCMP_dom"/>
</dbReference>
<feature type="domain" description="CMP/dCMP-type deaminase" evidence="1">
    <location>
        <begin position="10"/>
        <end position="161"/>
    </location>
</feature>
<dbReference type="EMBL" id="PCXQ01000001">
    <property type="protein sequence ID" value="PJE51593.1"/>
    <property type="molecule type" value="Genomic_DNA"/>
</dbReference>
<organism evidence="2 3">
    <name type="scientific">Candidatus Yanofskybacteria bacterium CG10_big_fil_rev_8_21_14_0_10_36_16</name>
    <dbReference type="NCBI Taxonomy" id="1975096"/>
    <lineage>
        <taxon>Bacteria</taxon>
        <taxon>Candidatus Yanofskyibacteriota</taxon>
    </lineage>
</organism>
<sequence length="162" mass="18251">MKKLSKEEEMPLKKWFEAAASVATKSTCSRSKCGSVIVKCGIVIGQGYNSPPGNIDSQRRCSCDKTKLHKKVTDKTCCMHAEQRAIFEAINSHSQKALRNSTIFFVRIDNNGNILRSGKPYCTICSKLALDSGISNFVLWHKDGIYLYTTEEYNNLSYEYCD</sequence>
<proteinExistence type="predicted"/>
<dbReference type="InterPro" id="IPR016193">
    <property type="entry name" value="Cytidine_deaminase-like"/>
</dbReference>
<dbReference type="Gene3D" id="3.40.140.10">
    <property type="entry name" value="Cytidine Deaminase, domain 2"/>
    <property type="match status" value="1"/>
</dbReference>
<dbReference type="Pfam" id="PF00383">
    <property type="entry name" value="dCMP_cyt_deam_1"/>
    <property type="match status" value="1"/>
</dbReference>
<evidence type="ECO:0000259" key="1">
    <source>
        <dbReference type="PROSITE" id="PS51747"/>
    </source>
</evidence>
<dbReference type="GO" id="GO:0003824">
    <property type="term" value="F:catalytic activity"/>
    <property type="evidence" value="ECO:0007669"/>
    <property type="project" value="InterPro"/>
</dbReference>
<evidence type="ECO:0000313" key="3">
    <source>
        <dbReference type="Proteomes" id="UP000228496"/>
    </source>
</evidence>
<evidence type="ECO:0000313" key="2">
    <source>
        <dbReference type="EMBL" id="PJE51593.1"/>
    </source>
</evidence>
<dbReference type="Proteomes" id="UP000228496">
    <property type="component" value="Unassembled WGS sequence"/>
</dbReference>
<dbReference type="PROSITE" id="PS51747">
    <property type="entry name" value="CYT_DCMP_DEAMINASES_2"/>
    <property type="match status" value="1"/>
</dbReference>
<reference evidence="2 3" key="1">
    <citation type="submission" date="2017-09" db="EMBL/GenBank/DDBJ databases">
        <title>Depth-based differentiation of microbial function through sediment-hosted aquifers and enrichment of novel symbionts in the deep terrestrial subsurface.</title>
        <authorList>
            <person name="Probst A.J."/>
            <person name="Ladd B."/>
            <person name="Jarett J.K."/>
            <person name="Geller-Mcgrath D.E."/>
            <person name="Sieber C.M."/>
            <person name="Emerson J.B."/>
            <person name="Anantharaman K."/>
            <person name="Thomas B.C."/>
            <person name="Malmstrom R."/>
            <person name="Stieglmeier M."/>
            <person name="Klingl A."/>
            <person name="Woyke T."/>
            <person name="Ryan C.M."/>
            <person name="Banfield J.F."/>
        </authorList>
    </citation>
    <scope>NUCLEOTIDE SEQUENCE [LARGE SCALE GENOMIC DNA]</scope>
    <source>
        <strain evidence="2">CG10_big_fil_rev_8_21_14_0_10_36_16</strain>
    </source>
</reference>
<accession>A0A2J0QC77</accession>
<name>A0A2J0QC77_9BACT</name>
<dbReference type="AlphaFoldDB" id="A0A2J0QC77"/>
<dbReference type="SUPFAM" id="SSF53927">
    <property type="entry name" value="Cytidine deaminase-like"/>
    <property type="match status" value="1"/>
</dbReference>
<gene>
    <name evidence="2" type="ORF">COV29_00330</name>
</gene>